<evidence type="ECO:0000256" key="12">
    <source>
        <dbReference type="SAM" id="SignalP"/>
    </source>
</evidence>
<reference evidence="13" key="2">
    <citation type="submission" date="2025-09" db="UniProtKB">
        <authorList>
            <consortium name="Ensembl"/>
        </authorList>
    </citation>
    <scope>IDENTIFICATION</scope>
</reference>
<dbReference type="Pfam" id="PF04901">
    <property type="entry name" value="RAMP"/>
    <property type="match status" value="1"/>
</dbReference>
<evidence type="ECO:0000256" key="7">
    <source>
        <dbReference type="ARBA" id="ARBA00022989"/>
    </source>
</evidence>
<comment type="similarity">
    <text evidence="2">Belongs to the RAMP family.</text>
</comment>
<evidence type="ECO:0000313" key="13">
    <source>
        <dbReference type="Ensembl" id="ENSMALP00000025035.1"/>
    </source>
</evidence>
<dbReference type="STRING" id="43700.ENSMALP00000025035"/>
<keyword evidence="10" id="KW-0675">Receptor</keyword>
<evidence type="ECO:0000256" key="1">
    <source>
        <dbReference type="ARBA" id="ARBA00004251"/>
    </source>
</evidence>
<evidence type="ECO:0000256" key="10">
    <source>
        <dbReference type="ARBA" id="ARBA00023170"/>
    </source>
</evidence>
<evidence type="ECO:0000313" key="14">
    <source>
        <dbReference type="Proteomes" id="UP000261600"/>
    </source>
</evidence>
<proteinExistence type="inferred from homology"/>
<evidence type="ECO:0000256" key="3">
    <source>
        <dbReference type="ARBA" id="ARBA00022448"/>
    </source>
</evidence>
<evidence type="ECO:0000256" key="11">
    <source>
        <dbReference type="SAM" id="Phobius"/>
    </source>
</evidence>
<dbReference type="InterPro" id="IPR006985">
    <property type="entry name" value="RAMP"/>
</dbReference>
<dbReference type="PANTHER" id="PTHR14076:SF9">
    <property type="entry name" value="RECEPTOR ACTIVITY-MODIFYING PROTEIN 2"/>
    <property type="match status" value="1"/>
</dbReference>
<dbReference type="GO" id="GO:0006816">
    <property type="term" value="P:calcium ion transport"/>
    <property type="evidence" value="ECO:0007669"/>
    <property type="project" value="TreeGrafter"/>
</dbReference>
<dbReference type="GO" id="GO:0001525">
    <property type="term" value="P:angiogenesis"/>
    <property type="evidence" value="ECO:0007669"/>
    <property type="project" value="TreeGrafter"/>
</dbReference>
<accession>A0A3Q3K6X3</accession>
<sequence length="158" mass="18227">MILYLLFTFLFLGISCTSEASCPYSAESFQDQETNYSGIRCNEYMQVEFSRSICGTHFSKKMMEVSTENWCDLENIIKPYHELTLCLEQLSVLAGCYYPNSNIQDFFLVIHSHYFQNCTEELLLLEDAPHSLVITLTLISVSLIPILVYVVVWKKCDC</sequence>
<dbReference type="InterPro" id="IPR038126">
    <property type="entry name" value="RAMP_sf"/>
</dbReference>
<evidence type="ECO:0000256" key="8">
    <source>
        <dbReference type="ARBA" id="ARBA00023136"/>
    </source>
</evidence>
<dbReference type="GO" id="GO:0043235">
    <property type="term" value="C:receptor complex"/>
    <property type="evidence" value="ECO:0007669"/>
    <property type="project" value="TreeGrafter"/>
</dbReference>
<feature type="signal peptide" evidence="12">
    <location>
        <begin position="1"/>
        <end position="20"/>
    </location>
</feature>
<keyword evidence="8 11" id="KW-0472">Membrane</keyword>
<keyword evidence="4" id="KW-1003">Cell membrane</keyword>
<dbReference type="GO" id="GO:0032870">
    <property type="term" value="P:cellular response to hormone stimulus"/>
    <property type="evidence" value="ECO:0007669"/>
    <property type="project" value="TreeGrafter"/>
</dbReference>
<dbReference type="GO" id="GO:0031623">
    <property type="term" value="P:receptor internalization"/>
    <property type="evidence" value="ECO:0007669"/>
    <property type="project" value="TreeGrafter"/>
</dbReference>
<protein>
    <submittedName>
        <fullName evidence="13">Uncharacterized protein</fullName>
    </submittedName>
</protein>
<keyword evidence="5 11" id="KW-0812">Transmembrane</keyword>
<comment type="subcellular location">
    <subcellularLocation>
        <location evidence="1">Cell membrane</location>
        <topology evidence="1">Single-pass type I membrane protein</topology>
    </subcellularLocation>
</comment>
<evidence type="ECO:0000256" key="6">
    <source>
        <dbReference type="ARBA" id="ARBA00022729"/>
    </source>
</evidence>
<dbReference type="GO" id="GO:0005886">
    <property type="term" value="C:plasma membrane"/>
    <property type="evidence" value="ECO:0007669"/>
    <property type="project" value="UniProtKB-SubCell"/>
</dbReference>
<keyword evidence="6 12" id="KW-0732">Signal</keyword>
<dbReference type="GO" id="GO:0006886">
    <property type="term" value="P:intracellular protein transport"/>
    <property type="evidence" value="ECO:0007669"/>
    <property type="project" value="InterPro"/>
</dbReference>
<name>A0A3Q3K6X3_MONAL</name>
<keyword evidence="7 11" id="KW-1133">Transmembrane helix</keyword>
<dbReference type="Gene3D" id="1.10.150.510">
    <property type="entry name" value="Receptor activity modifying family"/>
    <property type="match status" value="1"/>
</dbReference>
<dbReference type="GO" id="GO:0009986">
    <property type="term" value="C:cell surface"/>
    <property type="evidence" value="ECO:0007669"/>
    <property type="project" value="TreeGrafter"/>
</dbReference>
<keyword evidence="14" id="KW-1185">Reference proteome</keyword>
<dbReference type="GO" id="GO:0008277">
    <property type="term" value="P:regulation of G protein-coupled receptor signaling pathway"/>
    <property type="evidence" value="ECO:0007669"/>
    <property type="project" value="InterPro"/>
</dbReference>
<evidence type="ECO:0000256" key="2">
    <source>
        <dbReference type="ARBA" id="ARBA00007087"/>
    </source>
</evidence>
<organism evidence="13 14">
    <name type="scientific">Monopterus albus</name>
    <name type="common">Swamp eel</name>
    <dbReference type="NCBI Taxonomy" id="43700"/>
    <lineage>
        <taxon>Eukaryota</taxon>
        <taxon>Metazoa</taxon>
        <taxon>Chordata</taxon>
        <taxon>Craniata</taxon>
        <taxon>Vertebrata</taxon>
        <taxon>Euteleostomi</taxon>
        <taxon>Actinopterygii</taxon>
        <taxon>Neopterygii</taxon>
        <taxon>Teleostei</taxon>
        <taxon>Neoteleostei</taxon>
        <taxon>Acanthomorphata</taxon>
        <taxon>Anabantaria</taxon>
        <taxon>Synbranchiformes</taxon>
        <taxon>Synbranchidae</taxon>
        <taxon>Monopterus</taxon>
    </lineage>
</organism>
<dbReference type="Proteomes" id="UP000261600">
    <property type="component" value="Unplaced"/>
</dbReference>
<dbReference type="AlphaFoldDB" id="A0A3Q3K6X3"/>
<evidence type="ECO:0000256" key="5">
    <source>
        <dbReference type="ARBA" id="ARBA00022692"/>
    </source>
</evidence>
<keyword evidence="3" id="KW-0813">Transport</keyword>
<feature type="chain" id="PRO_5018553934" evidence="12">
    <location>
        <begin position="21"/>
        <end position="158"/>
    </location>
</feature>
<evidence type="ECO:0000256" key="9">
    <source>
        <dbReference type="ARBA" id="ARBA00023157"/>
    </source>
</evidence>
<reference evidence="13" key="1">
    <citation type="submission" date="2025-08" db="UniProtKB">
        <authorList>
            <consortium name="Ensembl"/>
        </authorList>
    </citation>
    <scope>IDENTIFICATION</scope>
</reference>
<dbReference type="GO" id="GO:0015026">
    <property type="term" value="F:coreceptor activity"/>
    <property type="evidence" value="ECO:0007669"/>
    <property type="project" value="InterPro"/>
</dbReference>
<dbReference type="GO" id="GO:0072659">
    <property type="term" value="P:protein localization to plasma membrane"/>
    <property type="evidence" value="ECO:0007669"/>
    <property type="project" value="TreeGrafter"/>
</dbReference>
<dbReference type="GO" id="GO:0007186">
    <property type="term" value="P:G protein-coupled receptor signaling pathway"/>
    <property type="evidence" value="ECO:0007669"/>
    <property type="project" value="TreeGrafter"/>
</dbReference>
<dbReference type="Ensembl" id="ENSMALT00000025505.1">
    <property type="protein sequence ID" value="ENSMALP00000025035.1"/>
    <property type="gene ID" value="ENSMALG00000017424.1"/>
</dbReference>
<feature type="transmembrane region" description="Helical" evidence="11">
    <location>
        <begin position="132"/>
        <end position="152"/>
    </location>
</feature>
<dbReference type="PANTHER" id="PTHR14076">
    <property type="entry name" value="RECEPTOR ACTIVITY MODIFYING PROTEIN RAMP"/>
    <property type="match status" value="1"/>
</dbReference>
<keyword evidence="9" id="KW-1015">Disulfide bond</keyword>
<evidence type="ECO:0000256" key="4">
    <source>
        <dbReference type="ARBA" id="ARBA00022475"/>
    </source>
</evidence>